<dbReference type="EMBL" id="CAUWAG010000003">
    <property type="protein sequence ID" value="CAJ2499711.1"/>
    <property type="molecule type" value="Genomic_DNA"/>
</dbReference>
<evidence type="ECO:0000313" key="2">
    <source>
        <dbReference type="Proteomes" id="UP001295740"/>
    </source>
</evidence>
<dbReference type="InterPro" id="IPR029063">
    <property type="entry name" value="SAM-dependent_MTases_sf"/>
</dbReference>
<organism evidence="1 2">
    <name type="scientific">Anthostomella pinea</name>
    <dbReference type="NCBI Taxonomy" id="933095"/>
    <lineage>
        <taxon>Eukaryota</taxon>
        <taxon>Fungi</taxon>
        <taxon>Dikarya</taxon>
        <taxon>Ascomycota</taxon>
        <taxon>Pezizomycotina</taxon>
        <taxon>Sordariomycetes</taxon>
        <taxon>Xylariomycetidae</taxon>
        <taxon>Xylariales</taxon>
        <taxon>Xylariaceae</taxon>
        <taxon>Anthostomella</taxon>
    </lineage>
</organism>
<keyword evidence="2" id="KW-1185">Reference proteome</keyword>
<proteinExistence type="predicted"/>
<gene>
    <name evidence="1" type="ORF">KHLLAP_LOCUS179</name>
</gene>
<reference evidence="1" key="1">
    <citation type="submission" date="2023-10" db="EMBL/GenBank/DDBJ databases">
        <authorList>
            <person name="Hackl T."/>
        </authorList>
    </citation>
    <scope>NUCLEOTIDE SEQUENCE</scope>
</reference>
<dbReference type="SUPFAM" id="SSF53335">
    <property type="entry name" value="S-adenosyl-L-methionine-dependent methyltransferases"/>
    <property type="match status" value="1"/>
</dbReference>
<evidence type="ECO:0000313" key="1">
    <source>
        <dbReference type="EMBL" id="CAJ2499711.1"/>
    </source>
</evidence>
<sequence length="178" mass="19312">MTLEANEGRLFFAPAAPIGHHPQGILDLGTGTGVWVMEMADKCPSAEVLGINLGPIQPDLPHHIANSCLTMDPVKQLRDVFERAGLGYRRVDGGAHPKSTDGCSHTNLKPSAWLELQDVDGMVHCDDGTLPPDLPVLVFTNLMVEALKFRTKSHAAVFGGQYLAECRFVNIGTWPKDT</sequence>
<comment type="caution">
    <text evidence="1">The sequence shown here is derived from an EMBL/GenBank/DDBJ whole genome shotgun (WGS) entry which is preliminary data.</text>
</comment>
<protein>
    <submittedName>
        <fullName evidence="1">Uu.00g025640.m01.CDS01</fullName>
    </submittedName>
</protein>
<dbReference type="Proteomes" id="UP001295740">
    <property type="component" value="Unassembled WGS sequence"/>
</dbReference>
<name>A0AAI8YCF6_9PEZI</name>
<dbReference type="Gene3D" id="3.40.50.150">
    <property type="entry name" value="Vaccinia Virus protein VP39"/>
    <property type="match status" value="1"/>
</dbReference>
<accession>A0AAI8YCF6</accession>
<dbReference type="AlphaFoldDB" id="A0AAI8YCF6"/>